<dbReference type="PROSITE" id="PS00479">
    <property type="entry name" value="ZF_DAG_PE_1"/>
    <property type="match status" value="1"/>
</dbReference>
<dbReference type="InterPro" id="IPR046349">
    <property type="entry name" value="C1-like_sf"/>
</dbReference>
<dbReference type="Gene3D" id="3.30.60.20">
    <property type="match status" value="1"/>
</dbReference>
<dbReference type="FunFam" id="3.30.200.20:FF:000034">
    <property type="entry name" value="Kinase suppressor of Ras 1"/>
    <property type="match status" value="1"/>
</dbReference>
<evidence type="ECO:0000256" key="6">
    <source>
        <dbReference type="ARBA" id="ARBA00022527"/>
    </source>
</evidence>
<evidence type="ECO:0000256" key="5">
    <source>
        <dbReference type="ARBA" id="ARBA00022490"/>
    </source>
</evidence>
<evidence type="ECO:0000256" key="8">
    <source>
        <dbReference type="ARBA" id="ARBA00022679"/>
    </source>
</evidence>
<dbReference type="GO" id="GO:0005737">
    <property type="term" value="C:cytoplasm"/>
    <property type="evidence" value="ECO:0007669"/>
    <property type="project" value="UniProtKB-SubCell"/>
</dbReference>
<evidence type="ECO:0000259" key="19">
    <source>
        <dbReference type="PROSITE" id="PS50011"/>
    </source>
</evidence>
<proteinExistence type="inferred from homology"/>
<dbReference type="InterPro" id="IPR001245">
    <property type="entry name" value="Ser-Thr/Tyr_kinase_cat_dom"/>
</dbReference>
<dbReference type="PANTHER" id="PTHR23257:SF716">
    <property type="entry name" value="KINASE SUPPRESSOR OF RAS 1"/>
    <property type="match status" value="1"/>
</dbReference>
<dbReference type="InterPro" id="IPR046933">
    <property type="entry name" value="SAM_KSR1_N_sf"/>
</dbReference>
<dbReference type="Gene3D" id="6.10.140.1120">
    <property type="match status" value="1"/>
</dbReference>
<keyword evidence="13" id="KW-0862">Zinc</keyword>
<keyword evidence="6" id="KW-0723">Serine/threonine-protein kinase</keyword>
<evidence type="ECO:0000313" key="22">
    <source>
        <dbReference type="Proteomes" id="UP000000539"/>
    </source>
</evidence>
<comment type="catalytic activity">
    <reaction evidence="17">
        <text>L-seryl-[protein] + ATP = O-phospho-L-seryl-[protein] + ADP + H(+)</text>
        <dbReference type="Rhea" id="RHEA:17989"/>
        <dbReference type="Rhea" id="RHEA-COMP:9863"/>
        <dbReference type="Rhea" id="RHEA-COMP:11604"/>
        <dbReference type="ChEBI" id="CHEBI:15378"/>
        <dbReference type="ChEBI" id="CHEBI:29999"/>
        <dbReference type="ChEBI" id="CHEBI:30616"/>
        <dbReference type="ChEBI" id="CHEBI:83421"/>
        <dbReference type="ChEBI" id="CHEBI:456216"/>
        <dbReference type="EC" id="2.7.11.1"/>
    </reaction>
</comment>
<keyword evidence="11" id="KW-0863">Zinc-finger</keyword>
<evidence type="ECO:0000313" key="21">
    <source>
        <dbReference type="Ensembl" id="ENSGALP00010044118.1"/>
    </source>
</evidence>
<dbReference type="InterPro" id="IPR002219">
    <property type="entry name" value="PKC_DAG/PE"/>
</dbReference>
<feature type="domain" description="Phorbol-ester/DAG-type" evidence="20">
    <location>
        <begin position="355"/>
        <end position="399"/>
    </location>
</feature>
<feature type="region of interest" description="Disordered" evidence="18">
    <location>
        <begin position="526"/>
        <end position="550"/>
    </location>
</feature>
<comment type="similarity">
    <text evidence="3">Belongs to the protein kinase superfamily. TKL Ser/Thr protein kinase family.</text>
</comment>
<dbReference type="Gene3D" id="1.10.150.50">
    <property type="entry name" value="Transcription Factor, Ets-1"/>
    <property type="match status" value="1"/>
</dbReference>
<evidence type="ECO:0000256" key="17">
    <source>
        <dbReference type="ARBA" id="ARBA00048679"/>
    </source>
</evidence>
<evidence type="ECO:0000256" key="14">
    <source>
        <dbReference type="ARBA" id="ARBA00022840"/>
    </source>
</evidence>
<keyword evidence="9" id="KW-0479">Metal-binding</keyword>
<dbReference type="PANTHER" id="PTHR23257">
    <property type="entry name" value="SERINE-THREONINE PROTEIN KINASE"/>
    <property type="match status" value="1"/>
</dbReference>
<dbReference type="EC" id="2.7.11.1" evidence="4"/>
<dbReference type="FunFam" id="1.10.150.50:FF:000031">
    <property type="entry name" value="Kinase suppressor of Ras 2"/>
    <property type="match status" value="1"/>
</dbReference>
<feature type="compositionally biased region" description="Polar residues" evidence="18">
    <location>
        <begin position="192"/>
        <end position="209"/>
    </location>
</feature>
<name>A0A8V1AMM9_CHICK</name>
<feature type="domain" description="Protein kinase" evidence="19">
    <location>
        <begin position="577"/>
        <end position="847"/>
    </location>
</feature>
<sequence length="906" mass="101901">MDRAAALRAAGMLERKERGGEAAGPAVRGLPAVRSTLQQCGLLQDLIDISLSNLRGLRTKCAASNDLTQQEIRTLEVKLIDYIHRQRQCKLSVPLNDRTAELNSYPRFNDWLDIVNVRKEVVQRIPEELTLDALLEMNESKVKETMKRCGARDEECSRLNGALSCLRKVTESGGELKDDVLTNLSEVRRENSSTNMTESPCSSAPTWTHSALSLPKGNSQQARSVSVSTIPSSDSLASSHGPSIYADNLLDPFAFPAHSGRLTPRTPHSITVTPPTTPQAKRRHKLKPPRTPPPPCRKVFQLLPNFPTLTRSKSHESQLGNRIDDVPPIKSLCSPSELSQGSPQMVRRDFGLAVTHRFSTKSWLSQICQVCQKSMMFGVKCKYCRLKCHNKCTKEAPACRISFLPITKIRRTESVPSDINNPVDRPTEPQFGTLPKALTKKEHPPAINHLDSSSNPSSTTSSTPSSPAPFQSSNPPSATPPPNLSPMGQRDGRFNFPAAYYIQHRQQFIFPDSQHVFPFSFCKQVEEPESNKSEPEDDEDEVEDLPNRRPHLQGMIYRKPSQTSVYLQEWDIPFEQIELGDPIGQGRWGKVHKGKWHGEVAIRLLEIDGNNQDHLKLFKKEVMNYRQTRHENVVLFMGACMNPPHLAIITSFCKGRTLYSFVRDPKISLDINKTRQIAQEIIKGMGYLHAKGIVHKDLKSKNVFYDNGKVVITDFGLFGISGVVQEGRRENELKLPHDWLCYLAPEIVREMAPGKDEDKLPFSKAADIYAFGTVWYELQAREWPFKNQPAEALIWQIGSGEGVKQILATISLGKEINEILSACWSFDLSERPSFTVLMDMLEKLPKLNRRLSHPGHFWKSSSTHLRLGTFKASCFANLSHIINSSKVVLRFERFGLGILEPSNQKI</sequence>
<evidence type="ECO:0000256" key="12">
    <source>
        <dbReference type="ARBA" id="ARBA00022777"/>
    </source>
</evidence>
<dbReference type="PROSITE" id="PS50011">
    <property type="entry name" value="PROTEIN_KINASE_DOM"/>
    <property type="match status" value="1"/>
</dbReference>
<dbReference type="InterPro" id="IPR008271">
    <property type="entry name" value="Ser/Thr_kinase_AS"/>
</dbReference>
<keyword evidence="8" id="KW-0808">Transferase</keyword>
<reference evidence="21" key="1">
    <citation type="submission" date="2020-11" db="EMBL/GenBank/DDBJ databases">
        <title>Gallus gallus (Chicken) genome, bGalGal1, GRCg7b, maternal haplotype autosomes + Z &amp; W.</title>
        <authorList>
            <person name="Warren W."/>
            <person name="Formenti G."/>
            <person name="Fedrigo O."/>
            <person name="Haase B."/>
            <person name="Mountcastle J."/>
            <person name="Balacco J."/>
            <person name="Tracey A."/>
            <person name="Schneider V."/>
            <person name="Okimoto R."/>
            <person name="Cheng H."/>
            <person name="Hawken R."/>
            <person name="Howe K."/>
            <person name="Jarvis E.D."/>
        </authorList>
    </citation>
    <scope>NUCLEOTIDE SEQUENCE [LARGE SCALE GENOMIC DNA]</scope>
    <source>
        <strain evidence="21">Broiler</strain>
    </source>
</reference>
<evidence type="ECO:0000256" key="1">
    <source>
        <dbReference type="ARBA" id="ARBA00004170"/>
    </source>
</evidence>
<dbReference type="FunFam" id="3.30.60.20:FF:000010">
    <property type="entry name" value="Putative kinase suppressor of Ras 1"/>
    <property type="match status" value="1"/>
</dbReference>
<feature type="region of interest" description="Disordered" evidence="18">
    <location>
        <begin position="258"/>
        <end position="294"/>
    </location>
</feature>
<dbReference type="Proteomes" id="UP000000539">
    <property type="component" value="Chromosome 19"/>
</dbReference>
<reference evidence="21" key="3">
    <citation type="submission" date="2025-09" db="UniProtKB">
        <authorList>
            <consortium name="Ensembl"/>
        </authorList>
    </citation>
    <scope>IDENTIFICATION</scope>
    <source>
        <strain evidence="21">broiler</strain>
    </source>
</reference>
<evidence type="ECO:0000256" key="13">
    <source>
        <dbReference type="ARBA" id="ARBA00022833"/>
    </source>
</evidence>
<protein>
    <recommendedName>
        <fullName evidence="4">non-specific serine/threonine protein kinase</fullName>
        <ecNumber evidence="4">2.7.11.1</ecNumber>
    </recommendedName>
</protein>
<dbReference type="InterPro" id="IPR000719">
    <property type="entry name" value="Prot_kinase_dom"/>
</dbReference>
<dbReference type="Gene3D" id="1.10.510.10">
    <property type="entry name" value="Transferase(Phosphotransferase) domain 1"/>
    <property type="match status" value="1"/>
</dbReference>
<evidence type="ECO:0000256" key="10">
    <source>
        <dbReference type="ARBA" id="ARBA00022741"/>
    </source>
</evidence>
<evidence type="ECO:0000256" key="18">
    <source>
        <dbReference type="SAM" id="MobiDB-lite"/>
    </source>
</evidence>
<dbReference type="CDD" id="cd14152">
    <property type="entry name" value="STKc_KSR1"/>
    <property type="match status" value="1"/>
</dbReference>
<keyword evidence="12" id="KW-0418">Kinase</keyword>
<keyword evidence="22" id="KW-1185">Reference proteome</keyword>
<dbReference type="InterPro" id="IPR013761">
    <property type="entry name" value="SAM/pointed_sf"/>
</dbReference>
<comment type="subcellular location">
    <subcellularLocation>
        <location evidence="2">Cytoplasm</location>
    </subcellularLocation>
    <subcellularLocation>
        <location evidence="1">Membrane</location>
        <topology evidence="1">Peripheral membrane protein</topology>
    </subcellularLocation>
</comment>
<dbReference type="Gene3D" id="3.30.200.20">
    <property type="entry name" value="Phosphorylase Kinase, domain 1"/>
    <property type="match status" value="1"/>
</dbReference>
<evidence type="ECO:0000259" key="20">
    <source>
        <dbReference type="PROSITE" id="PS50081"/>
    </source>
</evidence>
<dbReference type="InterPro" id="IPR011009">
    <property type="entry name" value="Kinase-like_dom_sf"/>
</dbReference>
<evidence type="ECO:0000256" key="3">
    <source>
        <dbReference type="ARBA" id="ARBA00005843"/>
    </source>
</evidence>
<dbReference type="SUPFAM" id="SSF56112">
    <property type="entry name" value="Protein kinase-like (PK-like)"/>
    <property type="match status" value="1"/>
</dbReference>
<dbReference type="SUPFAM" id="SSF57889">
    <property type="entry name" value="Cysteine-rich domain"/>
    <property type="match status" value="1"/>
</dbReference>
<dbReference type="GO" id="GO:0005524">
    <property type="term" value="F:ATP binding"/>
    <property type="evidence" value="ECO:0007669"/>
    <property type="project" value="UniProtKB-KW"/>
</dbReference>
<feature type="compositionally biased region" description="Low complexity" evidence="18">
    <location>
        <begin position="452"/>
        <end position="476"/>
    </location>
</feature>
<dbReference type="GO" id="GO:0008270">
    <property type="term" value="F:zinc ion binding"/>
    <property type="evidence" value="ECO:0007669"/>
    <property type="project" value="UniProtKB-KW"/>
</dbReference>
<evidence type="ECO:0000256" key="7">
    <source>
        <dbReference type="ARBA" id="ARBA00022553"/>
    </source>
</evidence>
<dbReference type="PROSITE" id="PS50081">
    <property type="entry name" value="ZF_DAG_PE_2"/>
    <property type="match status" value="1"/>
</dbReference>
<keyword evidence="7" id="KW-0597">Phosphoprotein</keyword>
<dbReference type="CDD" id="cd20872">
    <property type="entry name" value="C1_KSR1"/>
    <property type="match status" value="1"/>
</dbReference>
<dbReference type="SMART" id="SM00109">
    <property type="entry name" value="C1"/>
    <property type="match status" value="1"/>
</dbReference>
<evidence type="ECO:0000256" key="15">
    <source>
        <dbReference type="ARBA" id="ARBA00023136"/>
    </source>
</evidence>
<dbReference type="FunFam" id="1.10.510.10:FF:000107">
    <property type="entry name" value="kinase suppressor of Ras 1"/>
    <property type="match status" value="1"/>
</dbReference>
<dbReference type="Pfam" id="PF20406">
    <property type="entry name" value="SAM_KSR1_N"/>
    <property type="match status" value="1"/>
</dbReference>
<evidence type="ECO:0000256" key="16">
    <source>
        <dbReference type="ARBA" id="ARBA00047899"/>
    </source>
</evidence>
<keyword evidence="15" id="KW-0472">Membrane</keyword>
<dbReference type="Ensembl" id="ENSGALT00010071428.1">
    <property type="protein sequence ID" value="ENSGALP00010044118.1"/>
    <property type="gene ID" value="ENSGALG00010029549.1"/>
</dbReference>
<keyword evidence="5" id="KW-0963">Cytoplasm</keyword>
<keyword evidence="14" id="KW-0067">ATP-binding</keyword>
<dbReference type="InterPro" id="IPR046861">
    <property type="entry name" value="SAM_KSR1_N"/>
</dbReference>
<dbReference type="AlphaFoldDB" id="A0A8V1AMM9"/>
<keyword evidence="10" id="KW-0547">Nucleotide-binding</keyword>
<accession>A0A8V1AMM9</accession>
<dbReference type="Pfam" id="PF07714">
    <property type="entry name" value="PK_Tyr_Ser-Thr"/>
    <property type="match status" value="1"/>
</dbReference>
<evidence type="ECO:0000256" key="9">
    <source>
        <dbReference type="ARBA" id="ARBA00022723"/>
    </source>
</evidence>
<evidence type="ECO:0000256" key="4">
    <source>
        <dbReference type="ARBA" id="ARBA00012513"/>
    </source>
</evidence>
<evidence type="ECO:0000256" key="2">
    <source>
        <dbReference type="ARBA" id="ARBA00004496"/>
    </source>
</evidence>
<dbReference type="GO" id="GO:0016020">
    <property type="term" value="C:membrane"/>
    <property type="evidence" value="ECO:0007669"/>
    <property type="project" value="UniProtKB-SubCell"/>
</dbReference>
<dbReference type="GeneTree" id="ENSGT00940000156066"/>
<feature type="region of interest" description="Disordered" evidence="18">
    <location>
        <begin position="188"/>
        <end position="209"/>
    </location>
</feature>
<gene>
    <name evidence="21" type="primary">KSR1</name>
</gene>
<dbReference type="PROSITE" id="PS00108">
    <property type="entry name" value="PROTEIN_KINASE_ST"/>
    <property type="match status" value="1"/>
</dbReference>
<reference evidence="21" key="2">
    <citation type="submission" date="2025-08" db="UniProtKB">
        <authorList>
            <consortium name="Ensembl"/>
        </authorList>
    </citation>
    <scope>IDENTIFICATION</scope>
    <source>
        <strain evidence="21">broiler</strain>
    </source>
</reference>
<evidence type="ECO:0000256" key="11">
    <source>
        <dbReference type="ARBA" id="ARBA00022771"/>
    </source>
</evidence>
<feature type="region of interest" description="Disordered" evidence="18">
    <location>
        <begin position="444"/>
        <end position="491"/>
    </location>
</feature>
<dbReference type="GO" id="GO:0004674">
    <property type="term" value="F:protein serine/threonine kinase activity"/>
    <property type="evidence" value="ECO:0007669"/>
    <property type="project" value="UniProtKB-KW"/>
</dbReference>
<dbReference type="InterPro" id="IPR050167">
    <property type="entry name" value="Ser_Thr_protein_kinase"/>
</dbReference>
<organism evidence="21 22">
    <name type="scientific">Gallus gallus</name>
    <name type="common">Chicken</name>
    <dbReference type="NCBI Taxonomy" id="9031"/>
    <lineage>
        <taxon>Eukaryota</taxon>
        <taxon>Metazoa</taxon>
        <taxon>Chordata</taxon>
        <taxon>Craniata</taxon>
        <taxon>Vertebrata</taxon>
        <taxon>Euteleostomi</taxon>
        <taxon>Archelosauria</taxon>
        <taxon>Archosauria</taxon>
        <taxon>Dinosauria</taxon>
        <taxon>Saurischia</taxon>
        <taxon>Theropoda</taxon>
        <taxon>Coelurosauria</taxon>
        <taxon>Aves</taxon>
        <taxon>Neognathae</taxon>
        <taxon>Galloanserae</taxon>
        <taxon>Galliformes</taxon>
        <taxon>Phasianidae</taxon>
        <taxon>Phasianinae</taxon>
        <taxon>Gallus</taxon>
    </lineage>
</organism>
<feature type="compositionally biased region" description="Acidic residues" evidence="18">
    <location>
        <begin position="535"/>
        <end position="544"/>
    </location>
</feature>
<dbReference type="OrthoDB" id="774951at2759"/>
<dbReference type="SMART" id="SM00220">
    <property type="entry name" value="S_TKc"/>
    <property type="match status" value="1"/>
</dbReference>
<comment type="catalytic activity">
    <reaction evidence="16">
        <text>L-threonyl-[protein] + ATP = O-phospho-L-threonyl-[protein] + ADP + H(+)</text>
        <dbReference type="Rhea" id="RHEA:46608"/>
        <dbReference type="Rhea" id="RHEA-COMP:11060"/>
        <dbReference type="Rhea" id="RHEA-COMP:11605"/>
        <dbReference type="ChEBI" id="CHEBI:15378"/>
        <dbReference type="ChEBI" id="CHEBI:30013"/>
        <dbReference type="ChEBI" id="CHEBI:30616"/>
        <dbReference type="ChEBI" id="CHEBI:61977"/>
        <dbReference type="ChEBI" id="CHEBI:456216"/>
        <dbReference type="EC" id="2.7.11.1"/>
    </reaction>
</comment>